<keyword evidence="1" id="KW-0863">Zinc-finger</keyword>
<dbReference type="Pfam" id="PF00098">
    <property type="entry name" value="zf-CCHC"/>
    <property type="match status" value="2"/>
</dbReference>
<feature type="domain" description="CCHC-type" evidence="2">
    <location>
        <begin position="42"/>
        <end position="55"/>
    </location>
</feature>
<dbReference type="SUPFAM" id="SSF57756">
    <property type="entry name" value="Retrovirus zinc finger-like domains"/>
    <property type="match status" value="2"/>
</dbReference>
<gene>
    <name evidence="3" type="ORF">FRACYDRAFT_155021</name>
</gene>
<dbReference type="SMART" id="SM00343">
    <property type="entry name" value="ZnF_C2HC"/>
    <property type="match status" value="4"/>
</dbReference>
<sequence>CFRCKEVGHMESSCTNAINRKPCALCGMTDHDMRACPNQTICYNCGTPGHVSRDCTMRRGLPRRMVCGICFQPGHHRLQCRMRSANDLPQTVSSPAICMACGKKGH</sequence>
<dbReference type="Proteomes" id="UP000095751">
    <property type="component" value="Unassembled WGS sequence"/>
</dbReference>
<evidence type="ECO:0000259" key="2">
    <source>
        <dbReference type="PROSITE" id="PS50158"/>
    </source>
</evidence>
<keyword evidence="1" id="KW-0862">Zinc</keyword>
<organism evidence="3 4">
    <name type="scientific">Fragilariopsis cylindrus CCMP1102</name>
    <dbReference type="NCBI Taxonomy" id="635003"/>
    <lineage>
        <taxon>Eukaryota</taxon>
        <taxon>Sar</taxon>
        <taxon>Stramenopiles</taxon>
        <taxon>Ochrophyta</taxon>
        <taxon>Bacillariophyta</taxon>
        <taxon>Bacillariophyceae</taxon>
        <taxon>Bacillariophycidae</taxon>
        <taxon>Bacillariales</taxon>
        <taxon>Bacillariaceae</taxon>
        <taxon>Fragilariopsis</taxon>
    </lineage>
</organism>
<evidence type="ECO:0000313" key="3">
    <source>
        <dbReference type="EMBL" id="OEU20843.1"/>
    </source>
</evidence>
<dbReference type="GO" id="GO:0003676">
    <property type="term" value="F:nucleic acid binding"/>
    <property type="evidence" value="ECO:0007669"/>
    <property type="project" value="InterPro"/>
</dbReference>
<dbReference type="PANTHER" id="PTHR46978">
    <property type="entry name" value="ZINC KNUCKLE (CCHC-TYPE) FAMILY PROTEIN"/>
    <property type="match status" value="1"/>
</dbReference>
<evidence type="ECO:0000313" key="4">
    <source>
        <dbReference type="Proteomes" id="UP000095751"/>
    </source>
</evidence>
<dbReference type="Gene3D" id="4.10.60.10">
    <property type="entry name" value="Zinc finger, CCHC-type"/>
    <property type="match status" value="2"/>
</dbReference>
<keyword evidence="1" id="KW-0479">Metal-binding</keyword>
<dbReference type="InParanoid" id="A0A1E7FSN1"/>
<name>A0A1E7FSN1_9STRA</name>
<proteinExistence type="predicted"/>
<dbReference type="PROSITE" id="PS50158">
    <property type="entry name" value="ZF_CCHC"/>
    <property type="match status" value="2"/>
</dbReference>
<dbReference type="InterPro" id="IPR001878">
    <property type="entry name" value="Znf_CCHC"/>
</dbReference>
<dbReference type="PANTHER" id="PTHR46978:SF1">
    <property type="entry name" value="ZINC KNUCKLE (CCHC-TYPE) FAMILY PROTEIN"/>
    <property type="match status" value="1"/>
</dbReference>
<dbReference type="EMBL" id="KV784354">
    <property type="protein sequence ID" value="OEU20843.1"/>
    <property type="molecule type" value="Genomic_DNA"/>
</dbReference>
<protein>
    <recommendedName>
        <fullName evidence="2">CCHC-type domain-containing protein</fullName>
    </recommendedName>
</protein>
<accession>A0A1E7FSN1</accession>
<reference evidence="3 4" key="1">
    <citation type="submission" date="2016-09" db="EMBL/GenBank/DDBJ databases">
        <title>Extensive genetic diversity and differential bi-allelic expression allows diatom success in the polar Southern Ocean.</title>
        <authorList>
            <consortium name="DOE Joint Genome Institute"/>
            <person name="Mock T."/>
            <person name="Otillar R.P."/>
            <person name="Strauss J."/>
            <person name="Dupont C."/>
            <person name="Frickenhaus S."/>
            <person name="Maumus F."/>
            <person name="Mcmullan M."/>
            <person name="Sanges R."/>
            <person name="Schmutz J."/>
            <person name="Toseland A."/>
            <person name="Valas R."/>
            <person name="Veluchamy A."/>
            <person name="Ward B.J."/>
            <person name="Allen A."/>
            <person name="Barry K."/>
            <person name="Falciatore A."/>
            <person name="Ferrante M."/>
            <person name="Fortunato A.E."/>
            <person name="Gloeckner G."/>
            <person name="Gruber A."/>
            <person name="Hipkin R."/>
            <person name="Janech M."/>
            <person name="Kroth P."/>
            <person name="Leese F."/>
            <person name="Lindquist E."/>
            <person name="Lyon B.R."/>
            <person name="Martin J."/>
            <person name="Mayer C."/>
            <person name="Parker M."/>
            <person name="Quesneville H."/>
            <person name="Raymond J."/>
            <person name="Uhlig C."/>
            <person name="Valentin K.U."/>
            <person name="Worden A.Z."/>
            <person name="Armbrust E.V."/>
            <person name="Bowler C."/>
            <person name="Green B."/>
            <person name="Moulton V."/>
            <person name="Van Oosterhout C."/>
            <person name="Grigoriev I."/>
        </authorList>
    </citation>
    <scope>NUCLEOTIDE SEQUENCE [LARGE SCALE GENOMIC DNA]</scope>
    <source>
        <strain evidence="3 4">CCMP1102</strain>
    </source>
</reference>
<dbReference type="AlphaFoldDB" id="A0A1E7FSN1"/>
<dbReference type="GO" id="GO:0008270">
    <property type="term" value="F:zinc ion binding"/>
    <property type="evidence" value="ECO:0007669"/>
    <property type="project" value="UniProtKB-KW"/>
</dbReference>
<evidence type="ECO:0000256" key="1">
    <source>
        <dbReference type="PROSITE-ProRule" id="PRU00047"/>
    </source>
</evidence>
<feature type="non-terminal residue" evidence="3">
    <location>
        <position position="1"/>
    </location>
</feature>
<keyword evidence="4" id="KW-1185">Reference proteome</keyword>
<dbReference type="InterPro" id="IPR036875">
    <property type="entry name" value="Znf_CCHC_sf"/>
</dbReference>
<feature type="domain" description="CCHC-type" evidence="2">
    <location>
        <begin position="1"/>
        <end position="16"/>
    </location>
</feature>
<dbReference type="OrthoDB" id="196607at2759"/>
<feature type="non-terminal residue" evidence="3">
    <location>
        <position position="106"/>
    </location>
</feature>
<dbReference type="KEGG" id="fcy:FRACYDRAFT_155021"/>